<proteinExistence type="predicted"/>
<gene>
    <name evidence="1" type="ORF">SAMN04489707_1001162</name>
</gene>
<dbReference type="OrthoDB" id="10006932at2"/>
<evidence type="ECO:0000313" key="2">
    <source>
        <dbReference type="Proteomes" id="UP000183656"/>
    </source>
</evidence>
<evidence type="ECO:0000313" key="1">
    <source>
        <dbReference type="EMBL" id="SFU30991.1"/>
    </source>
</evidence>
<protein>
    <submittedName>
        <fullName evidence="1">Uncharacterized protein</fullName>
    </submittedName>
</protein>
<dbReference type="EMBL" id="FPBX01000001">
    <property type="protein sequence ID" value="SFU30991.1"/>
    <property type="molecule type" value="Genomic_DNA"/>
</dbReference>
<keyword evidence="2" id="KW-1185">Reference proteome</keyword>
<name>A0A1I7F451_9BURK</name>
<dbReference type="Proteomes" id="UP000183656">
    <property type="component" value="Unassembled WGS sequence"/>
</dbReference>
<dbReference type="AlphaFoldDB" id="A0A1I7F451"/>
<dbReference type="STRING" id="343013.SAMN04489707_1001162"/>
<reference evidence="1 2" key="1">
    <citation type="submission" date="2016-10" db="EMBL/GenBank/DDBJ databases">
        <authorList>
            <person name="de Groot N.N."/>
        </authorList>
    </citation>
    <scope>NUCLEOTIDE SEQUENCE [LARGE SCALE GENOMIC DNA]</scope>
    <source>
        <strain evidence="1 2">R-24608</strain>
    </source>
</reference>
<accession>A0A1I7F451</accession>
<sequence length="81" mass="8310">MSAPDQGAPSAAVEASLALADALRTPLAGHHHGIQTTALLTAFIRLAIAHPCCTDACIQQLGKAAFVLAQEMAAQQGQPIH</sequence>
<dbReference type="RefSeq" id="WP_139235303.1">
    <property type="nucleotide sequence ID" value="NZ_CYIG01000007.1"/>
</dbReference>
<organism evidence="1 2">
    <name type="scientific">Paenacidovorax caeni</name>
    <dbReference type="NCBI Taxonomy" id="343013"/>
    <lineage>
        <taxon>Bacteria</taxon>
        <taxon>Pseudomonadati</taxon>
        <taxon>Pseudomonadota</taxon>
        <taxon>Betaproteobacteria</taxon>
        <taxon>Burkholderiales</taxon>
        <taxon>Comamonadaceae</taxon>
        <taxon>Paenacidovorax</taxon>
    </lineage>
</organism>